<evidence type="ECO:0000256" key="1">
    <source>
        <dbReference type="SAM" id="MobiDB-lite"/>
    </source>
</evidence>
<feature type="compositionally biased region" description="Basic and acidic residues" evidence="1">
    <location>
        <begin position="39"/>
        <end position="50"/>
    </location>
</feature>
<feature type="region of interest" description="Disordered" evidence="1">
    <location>
        <begin position="29"/>
        <end position="61"/>
    </location>
</feature>
<dbReference type="Gene3D" id="2.130.10.10">
    <property type="entry name" value="YVTN repeat-like/Quinoprotein amine dehydrogenase"/>
    <property type="match status" value="1"/>
</dbReference>
<organism evidence="2 3">
    <name type="scientific">Fasciolopsis buskii</name>
    <dbReference type="NCBI Taxonomy" id="27845"/>
    <lineage>
        <taxon>Eukaryota</taxon>
        <taxon>Metazoa</taxon>
        <taxon>Spiralia</taxon>
        <taxon>Lophotrochozoa</taxon>
        <taxon>Platyhelminthes</taxon>
        <taxon>Trematoda</taxon>
        <taxon>Digenea</taxon>
        <taxon>Plagiorchiida</taxon>
        <taxon>Echinostomata</taxon>
        <taxon>Echinostomatoidea</taxon>
        <taxon>Fasciolidae</taxon>
        <taxon>Fasciolopsis</taxon>
    </lineage>
</organism>
<gene>
    <name evidence="2" type="ORF">FBUS_04383</name>
</gene>
<evidence type="ECO:0000313" key="3">
    <source>
        <dbReference type="Proteomes" id="UP000728185"/>
    </source>
</evidence>
<dbReference type="SUPFAM" id="SSF50978">
    <property type="entry name" value="WD40 repeat-like"/>
    <property type="match status" value="1"/>
</dbReference>
<evidence type="ECO:0000313" key="2">
    <source>
        <dbReference type="EMBL" id="KAA0184670.1"/>
    </source>
</evidence>
<comment type="caution">
    <text evidence="2">The sequence shown here is derived from an EMBL/GenBank/DDBJ whole genome shotgun (WGS) entry which is preliminary data.</text>
</comment>
<protein>
    <submittedName>
        <fullName evidence="2">Uncharacterized protein</fullName>
    </submittedName>
</protein>
<keyword evidence="3" id="KW-1185">Reference proteome</keyword>
<name>A0A8E0RJK8_9TREM</name>
<proteinExistence type="predicted"/>
<dbReference type="AlphaFoldDB" id="A0A8E0RJK8"/>
<dbReference type="InterPro" id="IPR036322">
    <property type="entry name" value="WD40_repeat_dom_sf"/>
</dbReference>
<dbReference type="EMBL" id="LUCM01010982">
    <property type="protein sequence ID" value="KAA0184670.1"/>
    <property type="molecule type" value="Genomic_DNA"/>
</dbReference>
<dbReference type="Proteomes" id="UP000728185">
    <property type="component" value="Unassembled WGS sequence"/>
</dbReference>
<accession>A0A8E0RJK8</accession>
<sequence>MLRFHYKDKPLIEEEFEIVRTCESLEHSTEVSSSISESASKKSQPEEPTTRDLGLQPAWTDDGDSTVLENYCPISVLDVRNKVRKRTSDEVSDPSDDDSDAQFSLRCITKILRDDKSAFLPASNTIEIRRVFDANRERMSMASISSVDFNPAFQMVLTASEDSTLAMFKLYDLQTGTETRGAPFIGSTVEEVLTNCQLSVGQPNLVALQNGGNKVYLADLRVDCFVIVCLPSPQSLEKVSTLQARSQVHACCFVKEGTFLYTLDGKHLKWH</sequence>
<reference evidence="2" key="1">
    <citation type="submission" date="2019-05" db="EMBL/GenBank/DDBJ databases">
        <title>Annotation for the trematode Fasciolopsis buski.</title>
        <authorList>
            <person name="Choi Y.-J."/>
        </authorList>
    </citation>
    <scope>NUCLEOTIDE SEQUENCE</scope>
    <source>
        <strain evidence="2">HT</strain>
        <tissue evidence="2">Whole worm</tissue>
    </source>
</reference>
<dbReference type="OrthoDB" id="1935146at2759"/>
<dbReference type="InterPro" id="IPR015943">
    <property type="entry name" value="WD40/YVTN_repeat-like_dom_sf"/>
</dbReference>